<evidence type="ECO:0000256" key="1">
    <source>
        <dbReference type="SAM" id="MobiDB-lite"/>
    </source>
</evidence>
<evidence type="ECO:0000313" key="2">
    <source>
        <dbReference type="EMBL" id="CAI6376690.1"/>
    </source>
</evidence>
<accession>A0AAV0Y6X8</accession>
<comment type="caution">
    <text evidence="2">The sequence shown here is derived from an EMBL/GenBank/DDBJ whole genome shotgun (WGS) entry which is preliminary data.</text>
</comment>
<keyword evidence="3" id="KW-1185">Reference proteome</keyword>
<feature type="region of interest" description="Disordered" evidence="1">
    <location>
        <begin position="38"/>
        <end position="144"/>
    </location>
</feature>
<dbReference type="EMBL" id="CARXXK010001548">
    <property type="protein sequence ID" value="CAI6376690.1"/>
    <property type="molecule type" value="Genomic_DNA"/>
</dbReference>
<sequence length="144" mass="16176">MDPPMLPPSIFGIHEDPITYATLRVRPSYPLDHIDGPLDDISNQQSVDVNDGNDVNDGPDFFDRDVHSQSQFTTPASCDRATYPLHPTPSRKLKRKLPQSPASPQPFDVNDGPDFFIPISTSTPIQPTYTQHPAPVRDVRRRLF</sequence>
<feature type="compositionally biased region" description="Polar residues" evidence="1">
    <location>
        <begin position="119"/>
        <end position="131"/>
    </location>
</feature>
<proteinExistence type="predicted"/>
<feature type="compositionally biased region" description="Low complexity" evidence="1">
    <location>
        <begin position="47"/>
        <end position="59"/>
    </location>
</feature>
<organism evidence="2 3">
    <name type="scientific">Macrosiphum euphorbiae</name>
    <name type="common">potato aphid</name>
    <dbReference type="NCBI Taxonomy" id="13131"/>
    <lineage>
        <taxon>Eukaryota</taxon>
        <taxon>Metazoa</taxon>
        <taxon>Ecdysozoa</taxon>
        <taxon>Arthropoda</taxon>
        <taxon>Hexapoda</taxon>
        <taxon>Insecta</taxon>
        <taxon>Pterygota</taxon>
        <taxon>Neoptera</taxon>
        <taxon>Paraneoptera</taxon>
        <taxon>Hemiptera</taxon>
        <taxon>Sternorrhyncha</taxon>
        <taxon>Aphidomorpha</taxon>
        <taxon>Aphidoidea</taxon>
        <taxon>Aphididae</taxon>
        <taxon>Macrosiphini</taxon>
        <taxon>Macrosiphum</taxon>
    </lineage>
</organism>
<protein>
    <submittedName>
        <fullName evidence="2">Uncharacterized protein</fullName>
    </submittedName>
</protein>
<evidence type="ECO:0000313" key="3">
    <source>
        <dbReference type="Proteomes" id="UP001160148"/>
    </source>
</evidence>
<dbReference type="AlphaFoldDB" id="A0AAV0Y6X8"/>
<reference evidence="2 3" key="1">
    <citation type="submission" date="2023-01" db="EMBL/GenBank/DDBJ databases">
        <authorList>
            <person name="Whitehead M."/>
        </authorList>
    </citation>
    <scope>NUCLEOTIDE SEQUENCE [LARGE SCALE GENOMIC DNA]</scope>
</reference>
<name>A0AAV0Y6X8_9HEMI</name>
<gene>
    <name evidence="2" type="ORF">MEUPH1_LOCUS30036</name>
</gene>
<dbReference type="Proteomes" id="UP001160148">
    <property type="component" value="Unassembled WGS sequence"/>
</dbReference>